<feature type="compositionally biased region" description="Polar residues" evidence="2">
    <location>
        <begin position="44"/>
        <end position="54"/>
    </location>
</feature>
<gene>
    <name evidence="3" type="ORF">L207DRAFT_539016</name>
</gene>
<sequence>MRPKITPMTRPSNSQGLVLSKVAPEPLRAHKPLPEIPHPEPESIGTQRTQVPEPQITSTRRAIQAGEHTLELALRPTQRGPRRPATWQARPLCSPKAPNPALNRHLREYRLPRAPSWEHRRQMGHDLGGMTLFGRQKLLLRNLSKRVRGVQEALIPSSPNELFAVTRPLERDLVLEKNSSLQMEVISLKEHIDLLQQQESSTQRIDLQELLESEREKVKLLEEQLETLTQVLSVSETGNMDDNHGSGSIFMPPTNICSPKPGMTRHAQLPLPSPFEHRTTIDKSMQPYVDRPDPGRR</sequence>
<reference evidence="3 4" key="1">
    <citation type="submission" date="2016-04" db="EMBL/GenBank/DDBJ databases">
        <title>A degradative enzymes factory behind the ericoid mycorrhizal symbiosis.</title>
        <authorList>
            <consortium name="DOE Joint Genome Institute"/>
            <person name="Martino E."/>
            <person name="Morin E."/>
            <person name="Grelet G."/>
            <person name="Kuo A."/>
            <person name="Kohler A."/>
            <person name="Daghino S."/>
            <person name="Barry K."/>
            <person name="Choi C."/>
            <person name="Cichocki N."/>
            <person name="Clum A."/>
            <person name="Copeland A."/>
            <person name="Hainaut M."/>
            <person name="Haridas S."/>
            <person name="Labutti K."/>
            <person name="Lindquist E."/>
            <person name="Lipzen A."/>
            <person name="Khouja H.-R."/>
            <person name="Murat C."/>
            <person name="Ohm R."/>
            <person name="Olson A."/>
            <person name="Spatafora J."/>
            <person name="Veneault-Fourrey C."/>
            <person name="Henrissat B."/>
            <person name="Grigoriev I."/>
            <person name="Martin F."/>
            <person name="Perotto S."/>
        </authorList>
    </citation>
    <scope>NUCLEOTIDE SEQUENCE [LARGE SCALE GENOMIC DNA]</scope>
    <source>
        <strain evidence="3 4">F</strain>
    </source>
</reference>
<dbReference type="Proteomes" id="UP000235786">
    <property type="component" value="Unassembled WGS sequence"/>
</dbReference>
<name>A0A2J6QSI8_HYAVF</name>
<organism evidence="3 4">
    <name type="scientific">Hyaloscypha variabilis (strain UAMH 11265 / GT02V1 / F)</name>
    <name type="common">Meliniomyces variabilis</name>
    <dbReference type="NCBI Taxonomy" id="1149755"/>
    <lineage>
        <taxon>Eukaryota</taxon>
        <taxon>Fungi</taxon>
        <taxon>Dikarya</taxon>
        <taxon>Ascomycota</taxon>
        <taxon>Pezizomycotina</taxon>
        <taxon>Leotiomycetes</taxon>
        <taxon>Helotiales</taxon>
        <taxon>Hyaloscyphaceae</taxon>
        <taxon>Hyaloscypha</taxon>
        <taxon>Hyaloscypha variabilis</taxon>
    </lineage>
</organism>
<keyword evidence="1" id="KW-0175">Coiled coil</keyword>
<feature type="region of interest" description="Disordered" evidence="2">
    <location>
        <begin position="1"/>
        <end position="54"/>
    </location>
</feature>
<dbReference type="OrthoDB" id="10682252at2759"/>
<protein>
    <submittedName>
        <fullName evidence="3">Uncharacterized protein</fullName>
    </submittedName>
</protein>
<accession>A0A2J6QSI8</accession>
<evidence type="ECO:0000313" key="3">
    <source>
        <dbReference type="EMBL" id="PMD29232.1"/>
    </source>
</evidence>
<dbReference type="EMBL" id="KZ613976">
    <property type="protein sequence ID" value="PMD29232.1"/>
    <property type="molecule type" value="Genomic_DNA"/>
</dbReference>
<dbReference type="AlphaFoldDB" id="A0A2J6QSI8"/>
<feature type="coiled-coil region" evidence="1">
    <location>
        <begin position="178"/>
        <end position="231"/>
    </location>
</feature>
<feature type="region of interest" description="Disordered" evidence="2">
    <location>
        <begin position="77"/>
        <end position="101"/>
    </location>
</feature>
<evidence type="ECO:0000256" key="2">
    <source>
        <dbReference type="SAM" id="MobiDB-lite"/>
    </source>
</evidence>
<feature type="region of interest" description="Disordered" evidence="2">
    <location>
        <begin position="275"/>
        <end position="297"/>
    </location>
</feature>
<evidence type="ECO:0000256" key="1">
    <source>
        <dbReference type="SAM" id="Coils"/>
    </source>
</evidence>
<keyword evidence="4" id="KW-1185">Reference proteome</keyword>
<proteinExistence type="predicted"/>
<evidence type="ECO:0000313" key="4">
    <source>
        <dbReference type="Proteomes" id="UP000235786"/>
    </source>
</evidence>